<keyword evidence="3 4" id="KW-0408">Iron</keyword>
<dbReference type="InterPro" id="IPR036909">
    <property type="entry name" value="Cyt_c-like_dom_sf"/>
</dbReference>
<dbReference type="InterPro" id="IPR009056">
    <property type="entry name" value="Cyt_c-like_dom"/>
</dbReference>
<dbReference type="EMBL" id="JARRAG010000004">
    <property type="protein sequence ID" value="MDG3008231.1"/>
    <property type="molecule type" value="Genomic_DNA"/>
</dbReference>
<evidence type="ECO:0000256" key="4">
    <source>
        <dbReference type="PROSITE-ProRule" id="PRU00433"/>
    </source>
</evidence>
<keyword evidence="1 4" id="KW-0349">Heme</keyword>
<evidence type="ECO:0000256" key="3">
    <source>
        <dbReference type="ARBA" id="ARBA00023004"/>
    </source>
</evidence>
<evidence type="ECO:0000256" key="2">
    <source>
        <dbReference type="ARBA" id="ARBA00022723"/>
    </source>
</evidence>
<dbReference type="RefSeq" id="WP_277864558.1">
    <property type="nucleotide sequence ID" value="NZ_JARRAG010000004.1"/>
</dbReference>
<dbReference type="SUPFAM" id="SSF46626">
    <property type="entry name" value="Cytochrome c"/>
    <property type="match status" value="1"/>
</dbReference>
<proteinExistence type="predicted"/>
<reference evidence="6 7" key="1">
    <citation type="submission" date="2023-03" db="EMBL/GenBank/DDBJ databases">
        <title>Paludisphaera mucosa sp. nov. a novel planctomycete from northern fen.</title>
        <authorList>
            <person name="Ivanova A."/>
        </authorList>
    </citation>
    <scope>NUCLEOTIDE SEQUENCE [LARGE SCALE GENOMIC DNA]</scope>
    <source>
        <strain evidence="6 7">Pla2</strain>
    </source>
</reference>
<keyword evidence="7" id="KW-1185">Reference proteome</keyword>
<gene>
    <name evidence="6" type="ORF">PZE19_31070</name>
</gene>
<evidence type="ECO:0000313" key="6">
    <source>
        <dbReference type="EMBL" id="MDG3008231.1"/>
    </source>
</evidence>
<evidence type="ECO:0000259" key="5">
    <source>
        <dbReference type="PROSITE" id="PS51007"/>
    </source>
</evidence>
<dbReference type="PANTHER" id="PTHR33546:SF1">
    <property type="entry name" value="LARGE, MULTIFUNCTIONAL SECRETED PROTEIN"/>
    <property type="match status" value="1"/>
</dbReference>
<dbReference type="Gene3D" id="2.120.10.30">
    <property type="entry name" value="TolB, C-terminal domain"/>
    <property type="match status" value="1"/>
</dbReference>
<feature type="domain" description="Cytochrome c" evidence="5">
    <location>
        <begin position="1157"/>
        <end position="1295"/>
    </location>
</feature>
<accession>A0ABT6FL51</accession>
<dbReference type="PROSITE" id="PS51007">
    <property type="entry name" value="CYTC"/>
    <property type="match status" value="1"/>
</dbReference>
<protein>
    <submittedName>
        <fullName evidence="6">DUF1080 domain-containing protein</fullName>
    </submittedName>
</protein>
<dbReference type="InterPro" id="IPR010496">
    <property type="entry name" value="AL/BT2_dom"/>
</dbReference>
<comment type="caution">
    <text evidence="6">The sequence shown here is derived from an EMBL/GenBank/DDBJ whole genome shotgun (WGS) entry which is preliminary data.</text>
</comment>
<dbReference type="Proteomes" id="UP001216907">
    <property type="component" value="Unassembled WGS sequence"/>
</dbReference>
<dbReference type="Gene3D" id="1.10.760.10">
    <property type="entry name" value="Cytochrome c-like domain"/>
    <property type="match status" value="1"/>
</dbReference>
<dbReference type="Gene3D" id="2.60.120.560">
    <property type="entry name" value="Exo-inulinase, domain 1"/>
    <property type="match status" value="1"/>
</dbReference>
<sequence>MMIESFDLKIPAVAALVLVGFLPISARSQEAPSRADADARLVGSEGVRELDEASGYRWTTTVAASDSAAPGRNSAGWTRKHGFTRVALSGEPSPLDFVTRGGKSAVLLDGYWRVPSRPRSGGQAGAPGGGELRTIAGFRPPVVQAEELLGAATEVRHEGDRVKAVLPPESAAALLDLEAPTRRGSRRVEAPIKGPHGSVEFHIVDGLLTEYALTLGGSRRIGDREVALDRTITTRIVDVGVAKVDVPEDAREIVEALVAGQEPKVFAPEDGFRRLFDGRSLSGWEGRPGFWSVEDHAIVGRTTKDHPTKGNTFLFAKSAGANLIVDDFELRLAFKITADNATGFANSGIQYRSRDRGDFVAAGYQADMEAGPRYSGILYDEAGGAGGRGIMADRGEKVTWTADGRKDVTGRLGTSEEIGAKIKKDDWNEYVVIARGNHLQHFTNGVPTVDVYDEDAAKRLDSGILALQLHAGEPMTVRFKDVRIKSLRSASESAAGNVRVAKGFKLDQIYSVPKESQGSWVALCVDQKGRLIAADQRGKLYRMTTPPLDRSSEVEPEAIGVDLAGAHGLLYAFDSLYVMVNEAGTHGLYRVRDTDGDDRYDEVKLLREIKGGGEHGMHSILLSPDGKSLFVVCGNSTELTKVDTSRLPLNWGEDNLATRVPTGFMDDSLAPQGWIARTDPDGKSWELVAAGLRNPFDLAFNREGELFTYDADMEWDIGEPWYRPTRINHVISGAEYGFRNGSGKWPAYYIDSFGAVVDIGPGSPTGITFGYGAKFPKKYEDALFICDWSFGKLRAVHLRPDGASYAGEVEEFISGQPLPVTDVVINPKDGAMYLAVGGRGAQSALYRVTYVGGEVPQPIPVQPGSTMRDLRRKLEGYHGHADAAAIDAAWPYLSDQDRAIRYAARIALEWQDPATWRTKALKESDPRKAIAALVALCRDSGKDEPHRKADDPRPDPALQGEILKALDSIDWSSLGRMDRVDLLRAYALAFTRLGRPDEEAARRLAARLDAFFPSKAVESDYLLAEILSYLQAPTAAPKIMAALRDALTQEEKVQYALILRGLKAGWTRPLREEYFRWFVTEAATFRGGNTFASSLQTIKNQAIESLSEEERTALKPILDARPSTKSPRDLLAARKTVKEWTLAELVPIVERGMGEKRDLDRGRRLFGSVACASCHRCGSDGGGVGPDLTAVSGRFNVHDLLESMVEPSKVISDQYAAVVIAKTDGQVVTGRVGNVFGDTLSVVEDMFDPGHFTNVKRADIDEMKASPISQMPVGLLSSLTEDEIQDLVAFLLVRSDARGAPPRP</sequence>
<dbReference type="Pfam" id="PF06439">
    <property type="entry name" value="3keto-disac_hyd"/>
    <property type="match status" value="1"/>
</dbReference>
<dbReference type="InterPro" id="IPR011042">
    <property type="entry name" value="6-blade_b-propeller_TolB-like"/>
</dbReference>
<dbReference type="NCBIfam" id="TIGR02603">
    <property type="entry name" value="CxxCH_TIGR02603"/>
    <property type="match status" value="1"/>
</dbReference>
<name>A0ABT6FL51_9BACT</name>
<dbReference type="PANTHER" id="PTHR33546">
    <property type="entry name" value="LARGE, MULTIFUNCTIONAL SECRETED PROTEIN-RELATED"/>
    <property type="match status" value="1"/>
</dbReference>
<keyword evidence="2 4" id="KW-0479">Metal-binding</keyword>
<evidence type="ECO:0000256" key="1">
    <source>
        <dbReference type="ARBA" id="ARBA00022617"/>
    </source>
</evidence>
<evidence type="ECO:0000313" key="7">
    <source>
        <dbReference type="Proteomes" id="UP001216907"/>
    </source>
</evidence>
<organism evidence="6 7">
    <name type="scientific">Paludisphaera mucosa</name>
    <dbReference type="NCBI Taxonomy" id="3030827"/>
    <lineage>
        <taxon>Bacteria</taxon>
        <taxon>Pseudomonadati</taxon>
        <taxon>Planctomycetota</taxon>
        <taxon>Planctomycetia</taxon>
        <taxon>Isosphaerales</taxon>
        <taxon>Isosphaeraceae</taxon>
        <taxon>Paludisphaera</taxon>
    </lineage>
</organism>
<dbReference type="SUPFAM" id="SSF50952">
    <property type="entry name" value="Soluble quinoprotein glucose dehydrogenase"/>
    <property type="match status" value="1"/>
</dbReference>
<dbReference type="InterPro" id="IPR011041">
    <property type="entry name" value="Quinoprot_gluc/sorb_DH_b-prop"/>
</dbReference>
<dbReference type="InterPro" id="IPR013427">
    <property type="entry name" value="Haem-bd_dom_put"/>
</dbReference>